<evidence type="ECO:0000256" key="1">
    <source>
        <dbReference type="SAM" id="MobiDB-lite"/>
    </source>
</evidence>
<dbReference type="RefSeq" id="WP_133245340.1">
    <property type="nucleotide sequence ID" value="NZ_CP015124.1"/>
</dbReference>
<dbReference type="EMBL" id="CP015124">
    <property type="protein sequence ID" value="ANP35352.1"/>
    <property type="molecule type" value="Genomic_DNA"/>
</dbReference>
<evidence type="ECO:0000313" key="3">
    <source>
        <dbReference type="EMBL" id="ANP35352.1"/>
    </source>
</evidence>
<gene>
    <name evidence="3" type="ORF">JL2886_00420</name>
</gene>
<feature type="chain" id="PRO_5044369934" evidence="2">
    <location>
        <begin position="20"/>
        <end position="136"/>
    </location>
</feature>
<feature type="signal peptide" evidence="2">
    <location>
        <begin position="1"/>
        <end position="19"/>
    </location>
</feature>
<organism evidence="3 4">
    <name type="scientific">Phaeobacter gallaeciensis</name>
    <dbReference type="NCBI Taxonomy" id="60890"/>
    <lineage>
        <taxon>Bacteria</taxon>
        <taxon>Pseudomonadati</taxon>
        <taxon>Pseudomonadota</taxon>
        <taxon>Alphaproteobacteria</taxon>
        <taxon>Rhodobacterales</taxon>
        <taxon>Roseobacteraceae</taxon>
        <taxon>Phaeobacter</taxon>
    </lineage>
</organism>
<dbReference type="AlphaFoldDB" id="A0A1B0ZME7"/>
<feature type="region of interest" description="Disordered" evidence="1">
    <location>
        <begin position="117"/>
        <end position="136"/>
    </location>
</feature>
<keyword evidence="2" id="KW-0732">Signal</keyword>
<dbReference type="OrthoDB" id="7667060at2"/>
<evidence type="ECO:0000313" key="4">
    <source>
        <dbReference type="Proteomes" id="UP000092565"/>
    </source>
</evidence>
<evidence type="ECO:0000256" key="2">
    <source>
        <dbReference type="SAM" id="SignalP"/>
    </source>
</evidence>
<proteinExistence type="predicted"/>
<dbReference type="Proteomes" id="UP000092565">
    <property type="component" value="Chromosome"/>
</dbReference>
<reference evidence="3 4" key="1">
    <citation type="submission" date="2016-04" db="EMBL/GenBank/DDBJ databases">
        <authorList>
            <person name="Evans L.H."/>
            <person name="Alamgir A."/>
            <person name="Owens N."/>
            <person name="Weber N.D."/>
            <person name="Virtaneva K."/>
            <person name="Barbian K."/>
            <person name="Babar A."/>
            <person name="Rosenke K."/>
        </authorList>
    </citation>
    <scope>NUCLEOTIDE SEQUENCE [LARGE SCALE GENOMIC DNA]</scope>
    <source>
        <strain evidence="3 4">JL2886</strain>
    </source>
</reference>
<name>A0A1B0ZME7_9RHOB</name>
<sequence length="136" mass="14558">MFKVTIAAALSLCALPLAAAGAPIVYECEYTAHTSYGWIPDKAAYVVDDAAGTAMAYDAYIHHVNKAPLPVTFSVVKERKYLMKWTLTGLPVRGNRTATATYTVRLDAARSKATISARVHGGDGSHRGTGACKRVK</sequence>
<accession>A0A1B0ZME7</accession>
<protein>
    <submittedName>
        <fullName evidence="3">Uncharacterized protein</fullName>
    </submittedName>
</protein>
<keyword evidence="4" id="KW-1185">Reference proteome</keyword>